<dbReference type="PANTHER" id="PTHR46372">
    <property type="entry name" value="PROTEIN WVD2-LIKE 3"/>
    <property type="match status" value="1"/>
</dbReference>
<evidence type="ECO:0000259" key="8">
    <source>
        <dbReference type="Pfam" id="PF06886"/>
    </source>
</evidence>
<comment type="similarity">
    <text evidence="2">Belongs to the TPX2 family.</text>
</comment>
<dbReference type="InterPro" id="IPR027329">
    <property type="entry name" value="TPX2_C"/>
</dbReference>
<feature type="region of interest" description="Disordered" evidence="7">
    <location>
        <begin position="340"/>
        <end position="398"/>
    </location>
</feature>
<accession>A0A5N6L7L6</accession>
<keyword evidence="5" id="KW-0206">Cytoskeleton</keyword>
<keyword evidence="10" id="KW-1185">Reference proteome</keyword>
<dbReference type="OrthoDB" id="1925970at2759"/>
<feature type="region of interest" description="Disordered" evidence="7">
    <location>
        <begin position="120"/>
        <end position="155"/>
    </location>
</feature>
<name>A0A5N6L7L6_9ASTR</name>
<feature type="domain" description="TPX2 C-terminal" evidence="8">
    <location>
        <begin position="229"/>
        <end position="298"/>
    </location>
</feature>
<dbReference type="InterPro" id="IPR044806">
    <property type="entry name" value="WVD2/WDL1-4"/>
</dbReference>
<dbReference type="Proteomes" id="UP000326396">
    <property type="component" value="Unassembled WGS sequence"/>
</dbReference>
<evidence type="ECO:0000256" key="6">
    <source>
        <dbReference type="SAM" id="Coils"/>
    </source>
</evidence>
<reference evidence="9 10" key="1">
    <citation type="submission" date="2019-05" db="EMBL/GenBank/DDBJ databases">
        <title>Mikania micrantha, genome provides insights into the molecular mechanism of rapid growth.</title>
        <authorList>
            <person name="Liu B."/>
        </authorList>
    </citation>
    <scope>NUCLEOTIDE SEQUENCE [LARGE SCALE GENOMIC DNA]</scope>
    <source>
        <strain evidence="9">NLD-2019</strain>
        <tissue evidence="9">Leaf</tissue>
    </source>
</reference>
<protein>
    <recommendedName>
        <fullName evidence="8">TPX2 C-terminal domain-containing protein</fullName>
    </recommendedName>
</protein>
<dbReference type="AlphaFoldDB" id="A0A5N6L7L6"/>
<dbReference type="EMBL" id="SZYD01002654">
    <property type="protein sequence ID" value="KAC9300723.1"/>
    <property type="molecule type" value="Genomic_DNA"/>
</dbReference>
<dbReference type="GO" id="GO:0000226">
    <property type="term" value="P:microtubule cytoskeleton organization"/>
    <property type="evidence" value="ECO:0007669"/>
    <property type="project" value="InterPro"/>
</dbReference>
<feature type="compositionally biased region" description="Polar residues" evidence="7">
    <location>
        <begin position="389"/>
        <end position="398"/>
    </location>
</feature>
<keyword evidence="3" id="KW-0963">Cytoplasm</keyword>
<sequence length="398" mass="44286">MNAYWEVCLKGEKSPSLSEIQFLVRFYIFFNFMRTVARLLWTAKHAISCRVMGRDIASVHVDKKPNVVNVMSNAISYGTNHNSTKPPRISANIRKNEGDEGSQVETGLEKQETGVKITNHETVTPMGKTPKPEPSNSSEKMLSSPVSAASGSASHEENLDAGLNISSNMSSFRYPVSIKQSQNYPFSAPRVNISYSNRYHDEEDNWSLASSAATSRTIKSRVTVGVAPSFRSAQRAEQRKEFYTKLEQKHQALKAEKMEYEARTKEEQEEAIKQLRKTMVVKAKPVPSFYRQGPPPKVELKKLPLTRAKSPNLTRRKSCGDASHSTVDEKALCSRVRHSLGSYKPGSATSSPIKKAQGRNINGLSRPKDHTTKQSIETAKGSPLKLSKETNPNITVQS</sequence>
<gene>
    <name evidence="9" type="ORF">E3N88_46020</name>
</gene>
<feature type="coiled-coil region" evidence="6">
    <location>
        <begin position="243"/>
        <end position="278"/>
    </location>
</feature>
<evidence type="ECO:0000313" key="9">
    <source>
        <dbReference type="EMBL" id="KAC9300723.1"/>
    </source>
</evidence>
<dbReference type="GO" id="GO:0008017">
    <property type="term" value="F:microtubule binding"/>
    <property type="evidence" value="ECO:0007669"/>
    <property type="project" value="InterPro"/>
</dbReference>
<dbReference type="GO" id="GO:0005874">
    <property type="term" value="C:microtubule"/>
    <property type="evidence" value="ECO:0007669"/>
    <property type="project" value="UniProtKB-KW"/>
</dbReference>
<keyword evidence="6" id="KW-0175">Coiled coil</keyword>
<evidence type="ECO:0000256" key="7">
    <source>
        <dbReference type="SAM" id="MobiDB-lite"/>
    </source>
</evidence>
<evidence type="ECO:0000256" key="3">
    <source>
        <dbReference type="ARBA" id="ARBA00022490"/>
    </source>
</evidence>
<dbReference type="PANTHER" id="PTHR46372:SF6">
    <property type="entry name" value="PROTEIN WVD2-LIKE 1"/>
    <property type="match status" value="1"/>
</dbReference>
<evidence type="ECO:0000256" key="5">
    <source>
        <dbReference type="ARBA" id="ARBA00023212"/>
    </source>
</evidence>
<dbReference type="Pfam" id="PF06886">
    <property type="entry name" value="TPX2"/>
    <property type="match status" value="1"/>
</dbReference>
<keyword evidence="4" id="KW-0493">Microtubule</keyword>
<proteinExistence type="inferred from homology"/>
<comment type="caution">
    <text evidence="9">The sequence shown here is derived from an EMBL/GenBank/DDBJ whole genome shotgun (WGS) entry which is preliminary data.</text>
</comment>
<evidence type="ECO:0000256" key="4">
    <source>
        <dbReference type="ARBA" id="ARBA00022701"/>
    </source>
</evidence>
<evidence type="ECO:0000313" key="10">
    <source>
        <dbReference type="Proteomes" id="UP000326396"/>
    </source>
</evidence>
<organism evidence="9 10">
    <name type="scientific">Mikania micrantha</name>
    <name type="common">bitter vine</name>
    <dbReference type="NCBI Taxonomy" id="192012"/>
    <lineage>
        <taxon>Eukaryota</taxon>
        <taxon>Viridiplantae</taxon>
        <taxon>Streptophyta</taxon>
        <taxon>Embryophyta</taxon>
        <taxon>Tracheophyta</taxon>
        <taxon>Spermatophyta</taxon>
        <taxon>Magnoliopsida</taxon>
        <taxon>eudicotyledons</taxon>
        <taxon>Gunneridae</taxon>
        <taxon>Pentapetalae</taxon>
        <taxon>asterids</taxon>
        <taxon>campanulids</taxon>
        <taxon>Asterales</taxon>
        <taxon>Asteraceae</taxon>
        <taxon>Asteroideae</taxon>
        <taxon>Heliantheae alliance</taxon>
        <taxon>Eupatorieae</taxon>
        <taxon>Mikania</taxon>
    </lineage>
</organism>
<feature type="compositionally biased region" description="Low complexity" evidence="7">
    <location>
        <begin position="143"/>
        <end position="153"/>
    </location>
</feature>
<evidence type="ECO:0000256" key="2">
    <source>
        <dbReference type="ARBA" id="ARBA00005885"/>
    </source>
</evidence>
<comment type="subcellular location">
    <subcellularLocation>
        <location evidence="1">Cytoplasm</location>
        <location evidence="1">Cytoskeleton</location>
    </subcellularLocation>
</comment>
<evidence type="ECO:0000256" key="1">
    <source>
        <dbReference type="ARBA" id="ARBA00004245"/>
    </source>
</evidence>